<evidence type="ECO:0000259" key="16">
    <source>
        <dbReference type="Pfam" id="PF00742"/>
    </source>
</evidence>
<reference evidence="19" key="1">
    <citation type="submission" date="2016-10" db="EMBL/GenBank/DDBJ databases">
        <authorList>
            <person name="Varghese N."/>
            <person name="Submissions S."/>
        </authorList>
    </citation>
    <scope>NUCLEOTIDE SEQUENCE [LARGE SCALE GENOMIC DNA]</scope>
    <source>
        <strain evidence="19">Z-7934</strain>
    </source>
</reference>
<gene>
    <name evidence="18" type="ORF">SAMN05192551_102225</name>
</gene>
<feature type="binding site" evidence="13">
    <location>
        <position position="209"/>
    </location>
    <ligand>
        <name>L-homoserine</name>
        <dbReference type="ChEBI" id="CHEBI:57476"/>
    </ligand>
</feature>
<dbReference type="PANTHER" id="PTHR43331:SF1">
    <property type="entry name" value="HOMOSERINE DEHYDROGENASE"/>
    <property type="match status" value="1"/>
</dbReference>
<keyword evidence="8 14" id="KW-0560">Oxidoreductase</keyword>
<accession>A0A1I3C5F1</accession>
<dbReference type="Gene3D" id="3.30.360.10">
    <property type="entry name" value="Dihydrodipicolinate Reductase, domain 2"/>
    <property type="match status" value="1"/>
</dbReference>
<evidence type="ECO:0000256" key="3">
    <source>
        <dbReference type="ARBA" id="ARBA00006753"/>
    </source>
</evidence>
<feature type="binding site" evidence="13">
    <location>
        <position position="124"/>
    </location>
    <ligand>
        <name>NADPH</name>
        <dbReference type="ChEBI" id="CHEBI:57783"/>
    </ligand>
</feature>
<evidence type="ECO:0000256" key="5">
    <source>
        <dbReference type="ARBA" id="ARBA00013376"/>
    </source>
</evidence>
<dbReference type="STRING" id="69895.SAMN05192551_102225"/>
<organism evidence="18 19">
    <name type="scientific">Tindallia magadiensis</name>
    <dbReference type="NCBI Taxonomy" id="69895"/>
    <lineage>
        <taxon>Bacteria</taxon>
        <taxon>Bacillati</taxon>
        <taxon>Bacillota</taxon>
        <taxon>Clostridia</taxon>
        <taxon>Peptostreptococcales</taxon>
        <taxon>Tindalliaceae</taxon>
        <taxon>Tindallia</taxon>
    </lineage>
</organism>
<dbReference type="GO" id="GO:0009088">
    <property type="term" value="P:threonine biosynthetic process"/>
    <property type="evidence" value="ECO:0007669"/>
    <property type="project" value="UniProtKB-UniPathway"/>
</dbReference>
<name>A0A1I3C5F1_9FIRM</name>
<evidence type="ECO:0000256" key="6">
    <source>
        <dbReference type="ARBA" id="ARBA00022605"/>
    </source>
</evidence>
<keyword evidence="6 14" id="KW-0028">Amino-acid biosynthesis</keyword>
<feature type="binding site" evidence="13">
    <location>
        <begin position="7"/>
        <end position="12"/>
    </location>
    <ligand>
        <name>NADP(+)</name>
        <dbReference type="ChEBI" id="CHEBI:58349"/>
    </ligand>
</feature>
<evidence type="ECO:0000256" key="2">
    <source>
        <dbReference type="ARBA" id="ARBA00005062"/>
    </source>
</evidence>
<comment type="pathway">
    <text evidence="1 14">Amino-acid biosynthesis; L-threonine biosynthesis; L-threonine from L-aspartate: step 3/5.</text>
</comment>
<comment type="similarity">
    <text evidence="3 15">Belongs to the homoserine dehydrogenase family.</text>
</comment>
<dbReference type="Pfam" id="PF03447">
    <property type="entry name" value="NAD_binding_3"/>
    <property type="match status" value="1"/>
</dbReference>
<dbReference type="GO" id="GO:0004412">
    <property type="term" value="F:homoserine dehydrogenase activity"/>
    <property type="evidence" value="ECO:0007669"/>
    <property type="project" value="UniProtKB-EC"/>
</dbReference>
<evidence type="ECO:0000259" key="17">
    <source>
        <dbReference type="Pfam" id="PF03447"/>
    </source>
</evidence>
<keyword evidence="10 14" id="KW-0486">Methionine biosynthesis</keyword>
<feature type="domain" description="Aspartate/homoserine dehydrogenase NAD-binding" evidence="17">
    <location>
        <begin position="7"/>
        <end position="144"/>
    </location>
</feature>
<comment type="catalytic activity">
    <reaction evidence="11">
        <text>L-homoserine + NADP(+) = L-aspartate 4-semialdehyde + NADPH + H(+)</text>
        <dbReference type="Rhea" id="RHEA:15761"/>
        <dbReference type="ChEBI" id="CHEBI:15378"/>
        <dbReference type="ChEBI" id="CHEBI:57476"/>
        <dbReference type="ChEBI" id="CHEBI:57783"/>
        <dbReference type="ChEBI" id="CHEBI:58349"/>
        <dbReference type="ChEBI" id="CHEBI:537519"/>
        <dbReference type="EC" id="1.1.1.3"/>
    </reaction>
    <physiologicalReaction direction="right-to-left" evidence="11">
        <dbReference type="Rhea" id="RHEA:15763"/>
    </physiologicalReaction>
</comment>
<dbReference type="InterPro" id="IPR019811">
    <property type="entry name" value="HDH_CS"/>
</dbReference>
<dbReference type="InterPro" id="IPR036291">
    <property type="entry name" value="NAD(P)-bd_dom_sf"/>
</dbReference>
<comment type="pathway">
    <text evidence="2 14">Amino-acid biosynthesis; L-methionine biosynthesis via de novo pathway; L-homoserine from L-aspartate: step 3/3.</text>
</comment>
<evidence type="ECO:0000256" key="7">
    <source>
        <dbReference type="ARBA" id="ARBA00022697"/>
    </source>
</evidence>
<feature type="domain" description="Homoserine dehydrogenase catalytic" evidence="16">
    <location>
        <begin position="163"/>
        <end position="334"/>
    </location>
</feature>
<evidence type="ECO:0000256" key="9">
    <source>
        <dbReference type="ARBA" id="ARBA00023053"/>
    </source>
</evidence>
<evidence type="ECO:0000256" key="1">
    <source>
        <dbReference type="ARBA" id="ARBA00005056"/>
    </source>
</evidence>
<evidence type="ECO:0000313" key="18">
    <source>
        <dbReference type="EMBL" id="SFH69730.1"/>
    </source>
</evidence>
<proteinExistence type="inferred from homology"/>
<feature type="active site" description="Proton donor" evidence="12">
    <location>
        <position position="224"/>
    </location>
</feature>
<dbReference type="Proteomes" id="UP000199287">
    <property type="component" value="Unassembled WGS sequence"/>
</dbReference>
<dbReference type="SUPFAM" id="SSF55347">
    <property type="entry name" value="Glyceraldehyde-3-phosphate dehydrogenase-like, C-terminal domain"/>
    <property type="match status" value="1"/>
</dbReference>
<evidence type="ECO:0000256" key="8">
    <source>
        <dbReference type="ARBA" id="ARBA00023002"/>
    </source>
</evidence>
<dbReference type="GO" id="GO:0050661">
    <property type="term" value="F:NADP binding"/>
    <property type="evidence" value="ECO:0007669"/>
    <property type="project" value="InterPro"/>
</dbReference>
<evidence type="ECO:0000256" key="11">
    <source>
        <dbReference type="ARBA" id="ARBA00048841"/>
    </source>
</evidence>
<dbReference type="FunFam" id="3.30.360.10:FF:000005">
    <property type="entry name" value="Homoserine dehydrogenase"/>
    <property type="match status" value="1"/>
</dbReference>
<dbReference type="InterPro" id="IPR005106">
    <property type="entry name" value="Asp/hSer_DH_NAD-bd"/>
</dbReference>
<evidence type="ECO:0000313" key="19">
    <source>
        <dbReference type="Proteomes" id="UP000199287"/>
    </source>
</evidence>
<evidence type="ECO:0000256" key="15">
    <source>
        <dbReference type="RuleBase" id="RU004171"/>
    </source>
</evidence>
<keyword evidence="9" id="KW-0915">Sodium</keyword>
<dbReference type="Gene3D" id="3.40.50.720">
    <property type="entry name" value="NAD(P)-binding Rossmann-like Domain"/>
    <property type="match status" value="1"/>
</dbReference>
<dbReference type="EC" id="1.1.1.3" evidence="4 14"/>
<dbReference type="Pfam" id="PF00742">
    <property type="entry name" value="Homoserine_dh"/>
    <property type="match status" value="1"/>
</dbReference>
<evidence type="ECO:0000256" key="12">
    <source>
        <dbReference type="PIRSR" id="PIRSR036497-1"/>
    </source>
</evidence>
<evidence type="ECO:0000256" key="10">
    <source>
        <dbReference type="ARBA" id="ARBA00023167"/>
    </source>
</evidence>
<dbReference type="UniPathway" id="UPA00050">
    <property type="reaction ID" value="UER00063"/>
</dbReference>
<dbReference type="AlphaFoldDB" id="A0A1I3C5F1"/>
<dbReference type="SUPFAM" id="SSF51735">
    <property type="entry name" value="NAD(P)-binding Rossmann-fold domains"/>
    <property type="match status" value="1"/>
</dbReference>
<dbReference type="InterPro" id="IPR001342">
    <property type="entry name" value="HDH_cat"/>
</dbReference>
<dbReference type="InterPro" id="IPR022697">
    <property type="entry name" value="HDH_short"/>
</dbReference>
<evidence type="ECO:0000256" key="14">
    <source>
        <dbReference type="RuleBase" id="RU000579"/>
    </source>
</evidence>
<keyword evidence="7 14" id="KW-0791">Threonine biosynthesis</keyword>
<keyword evidence="19" id="KW-1185">Reference proteome</keyword>
<dbReference type="EMBL" id="FOQA01000002">
    <property type="protein sequence ID" value="SFH69730.1"/>
    <property type="molecule type" value="Genomic_DNA"/>
</dbReference>
<dbReference type="OrthoDB" id="9808167at2"/>
<keyword evidence="13 14" id="KW-0521">NADP</keyword>
<protein>
    <recommendedName>
        <fullName evidence="5 14">Homoserine dehydrogenase</fullName>
        <ecNumber evidence="4 14">1.1.1.3</ecNumber>
    </recommendedName>
</protein>
<sequence length="342" mass="36563">MRIGIIGNGGVGKALIALIHEKKEKLAKEGLHPLLCAQLDSTGGIYDVEGIDLKQLMHHNDKKEPLKDFPKGGSAGLSIDDVLEENCLEVLIELTPTNKETGEPGIRYITKALESGVHVITANKGPVMIAYHSLKTLANQKKRQFWIGCTTGGALPAINGGLIDLAGAEITSITGVLNGTTNYILEEMKSRGCTYLEALQKAQKDGIAETDPSLDVEGWDTAAKLLILTNVLMDQSKQLSDIKVKGITEIDQAEIGKATSEGGKLKLVGRTRIEKEKILMTVQPETLYPEDFLFQVDGKNKGVHYTTDTLGDIAILGGASGLSAAAAAVLRDLVNLHRSGCG</sequence>
<evidence type="ECO:0000256" key="13">
    <source>
        <dbReference type="PIRSR" id="PIRSR036497-2"/>
    </source>
</evidence>
<dbReference type="UniPathway" id="UPA00051">
    <property type="reaction ID" value="UER00465"/>
</dbReference>
<dbReference type="GO" id="GO:0009086">
    <property type="term" value="P:methionine biosynthetic process"/>
    <property type="evidence" value="ECO:0007669"/>
    <property type="project" value="UniProtKB-KW"/>
</dbReference>
<dbReference type="PANTHER" id="PTHR43331">
    <property type="entry name" value="HOMOSERINE DEHYDROGENASE"/>
    <property type="match status" value="1"/>
</dbReference>
<dbReference type="PIRSF" id="PIRSF036497">
    <property type="entry name" value="HDH_short"/>
    <property type="match status" value="1"/>
</dbReference>
<dbReference type="PROSITE" id="PS01042">
    <property type="entry name" value="HOMOSER_DHGENASE"/>
    <property type="match status" value="1"/>
</dbReference>
<evidence type="ECO:0000256" key="4">
    <source>
        <dbReference type="ARBA" id="ARBA00013213"/>
    </source>
</evidence>